<evidence type="ECO:0000313" key="6">
    <source>
        <dbReference type="EMBL" id="CAI5746533.1"/>
    </source>
</evidence>
<evidence type="ECO:0000256" key="1">
    <source>
        <dbReference type="ARBA" id="ARBA00006857"/>
    </source>
</evidence>
<evidence type="ECO:0000256" key="5">
    <source>
        <dbReference type="SAM" id="MobiDB-lite"/>
    </source>
</evidence>
<evidence type="ECO:0000256" key="3">
    <source>
        <dbReference type="ARBA" id="ARBA00023274"/>
    </source>
</evidence>
<comment type="caution">
    <text evidence="6">The sequence shown here is derived from an EMBL/GenBank/DDBJ whole genome shotgun (WGS) entry which is preliminary data.</text>
</comment>
<dbReference type="SUPFAM" id="SSF54189">
    <property type="entry name" value="Ribosomal proteins S24e, L23 and L15e"/>
    <property type="match status" value="1"/>
</dbReference>
<protein>
    <recommendedName>
        <fullName evidence="4">Ribosomal protein L15</fullName>
    </recommendedName>
</protein>
<keyword evidence="7" id="KW-1185">Reference proteome</keyword>
<feature type="region of interest" description="Disordered" evidence="5">
    <location>
        <begin position="76"/>
        <end position="95"/>
    </location>
</feature>
<evidence type="ECO:0000313" key="7">
    <source>
        <dbReference type="Proteomes" id="UP001162029"/>
    </source>
</evidence>
<evidence type="ECO:0000256" key="2">
    <source>
        <dbReference type="ARBA" id="ARBA00022980"/>
    </source>
</evidence>
<dbReference type="PANTHER" id="PTHR11847">
    <property type="entry name" value="RIBOSOMAL PROTEIN L15"/>
    <property type="match status" value="1"/>
</dbReference>
<sequence length="122" mass="14165">MAPNNLLPTSCGSLLCSPDHGINELKFERNLRSVAEERAGNKFTNLRVLNSYWVNQDATYKYFEIIMVDYSHKGHQQRGLTSAGRQSRGLHKRGHRATKVIGSSFRQNWKRRKTLSLRRYRS</sequence>
<comment type="similarity">
    <text evidence="1 4">Belongs to the eukaryotic ribosomal protein eL15 family.</text>
</comment>
<dbReference type="GO" id="GO:0003723">
    <property type="term" value="F:RNA binding"/>
    <property type="evidence" value="ECO:0007669"/>
    <property type="project" value="TreeGrafter"/>
</dbReference>
<dbReference type="EMBL" id="CANTFM010002594">
    <property type="protein sequence ID" value="CAI5746533.1"/>
    <property type="molecule type" value="Genomic_DNA"/>
</dbReference>
<evidence type="ECO:0000256" key="4">
    <source>
        <dbReference type="RuleBase" id="RU000663"/>
    </source>
</evidence>
<dbReference type="AlphaFoldDB" id="A0AAV0VDC3"/>
<dbReference type="Gene3D" id="3.40.1120.10">
    <property type="entry name" value="Ribosomal protein l15e"/>
    <property type="match status" value="1"/>
</dbReference>
<proteinExistence type="inferred from homology"/>
<accession>A0AAV0VDC3</accession>
<keyword evidence="2 4" id="KW-0689">Ribosomal protein</keyword>
<dbReference type="Proteomes" id="UP001162029">
    <property type="component" value="Unassembled WGS sequence"/>
</dbReference>
<reference evidence="6" key="1">
    <citation type="submission" date="2022-12" db="EMBL/GenBank/DDBJ databases">
        <authorList>
            <person name="Webb A."/>
        </authorList>
    </citation>
    <scope>NUCLEOTIDE SEQUENCE</scope>
    <source>
        <strain evidence="6">Pd1</strain>
    </source>
</reference>
<dbReference type="InterPro" id="IPR024794">
    <property type="entry name" value="Rbsml_eL15_core_dom_sf"/>
</dbReference>
<dbReference type="GO" id="GO:0003735">
    <property type="term" value="F:structural constituent of ribosome"/>
    <property type="evidence" value="ECO:0007669"/>
    <property type="project" value="InterPro"/>
</dbReference>
<gene>
    <name evidence="6" type="ORF">PDE001_LOCUS11515</name>
</gene>
<dbReference type="InterPro" id="IPR012678">
    <property type="entry name" value="Ribosomal_uL23/eL15/eS24_sf"/>
</dbReference>
<dbReference type="GO" id="GO:0002181">
    <property type="term" value="P:cytoplasmic translation"/>
    <property type="evidence" value="ECO:0007669"/>
    <property type="project" value="TreeGrafter"/>
</dbReference>
<dbReference type="SMART" id="SM01384">
    <property type="entry name" value="Ribosomal_L15e"/>
    <property type="match status" value="1"/>
</dbReference>
<dbReference type="GO" id="GO:0022625">
    <property type="term" value="C:cytosolic large ribosomal subunit"/>
    <property type="evidence" value="ECO:0007669"/>
    <property type="project" value="TreeGrafter"/>
</dbReference>
<name>A0AAV0VDC3_9STRA</name>
<keyword evidence="3 4" id="KW-0687">Ribonucleoprotein</keyword>
<dbReference type="InterPro" id="IPR000439">
    <property type="entry name" value="Ribosomal_eL15"/>
</dbReference>
<dbReference type="PANTHER" id="PTHR11847:SF4">
    <property type="entry name" value="LARGE RIBOSOMAL SUBUNIT PROTEIN EL15"/>
    <property type="match status" value="1"/>
</dbReference>
<dbReference type="Pfam" id="PF00827">
    <property type="entry name" value="Ribosomal_L15e"/>
    <property type="match status" value="1"/>
</dbReference>
<organism evidence="6 7">
    <name type="scientific">Peronospora destructor</name>
    <dbReference type="NCBI Taxonomy" id="86335"/>
    <lineage>
        <taxon>Eukaryota</taxon>
        <taxon>Sar</taxon>
        <taxon>Stramenopiles</taxon>
        <taxon>Oomycota</taxon>
        <taxon>Peronosporomycetes</taxon>
        <taxon>Peronosporales</taxon>
        <taxon>Peronosporaceae</taxon>
        <taxon>Peronospora</taxon>
    </lineage>
</organism>